<feature type="chain" id="PRO_5040290096" evidence="1">
    <location>
        <begin position="17"/>
        <end position="215"/>
    </location>
</feature>
<feature type="signal peptide" evidence="1">
    <location>
        <begin position="1"/>
        <end position="16"/>
    </location>
</feature>
<evidence type="ECO:0000313" key="3">
    <source>
        <dbReference type="Proteomes" id="UP000886653"/>
    </source>
</evidence>
<protein>
    <submittedName>
        <fullName evidence="2">Uncharacterized protein</fullName>
    </submittedName>
</protein>
<keyword evidence="3" id="KW-1185">Reference proteome</keyword>
<accession>A0A9P6NGL6</accession>
<dbReference type="Proteomes" id="UP000886653">
    <property type="component" value="Unassembled WGS sequence"/>
</dbReference>
<gene>
    <name evidence="2" type="ORF">CROQUDRAFT_671060</name>
</gene>
<dbReference type="OrthoDB" id="3630105at2759"/>
<evidence type="ECO:0000313" key="2">
    <source>
        <dbReference type="EMBL" id="KAG0146565.1"/>
    </source>
</evidence>
<sequence length="215" mass="24290">MLFNKIFLIIFTFLVAHPDGIVNGNTLTPRSPLPDAVLDAEGTTGGMPPCEQLGPYIDYPLYLSPNHTLELDKKSYERRGPGWRPGCCNRFRFICVYVQNGVQITPWKRGAGSLLWAFDLDDGTRVDIVWYWQGTIQYTAPGGTVSFYAAHGNNYVCVKGGMQVRTIRGKQTLKNFRGIPNRNDIYNCACNWSSKTGKRYMPDDDLIIFPNHVFP</sequence>
<comment type="caution">
    <text evidence="2">The sequence shown here is derived from an EMBL/GenBank/DDBJ whole genome shotgun (WGS) entry which is preliminary data.</text>
</comment>
<organism evidence="2 3">
    <name type="scientific">Cronartium quercuum f. sp. fusiforme G11</name>
    <dbReference type="NCBI Taxonomy" id="708437"/>
    <lineage>
        <taxon>Eukaryota</taxon>
        <taxon>Fungi</taxon>
        <taxon>Dikarya</taxon>
        <taxon>Basidiomycota</taxon>
        <taxon>Pucciniomycotina</taxon>
        <taxon>Pucciniomycetes</taxon>
        <taxon>Pucciniales</taxon>
        <taxon>Coleosporiaceae</taxon>
        <taxon>Cronartium</taxon>
    </lineage>
</organism>
<proteinExistence type="predicted"/>
<keyword evidence="1" id="KW-0732">Signal</keyword>
<name>A0A9P6NGL6_9BASI</name>
<dbReference type="AlphaFoldDB" id="A0A9P6NGL6"/>
<reference evidence="2" key="1">
    <citation type="submission" date="2013-11" db="EMBL/GenBank/DDBJ databases">
        <title>Genome sequence of the fusiform rust pathogen reveals effectors for host alternation and coevolution with pine.</title>
        <authorList>
            <consortium name="DOE Joint Genome Institute"/>
            <person name="Smith K."/>
            <person name="Pendleton A."/>
            <person name="Kubisiak T."/>
            <person name="Anderson C."/>
            <person name="Salamov A."/>
            <person name="Aerts A."/>
            <person name="Riley R."/>
            <person name="Clum A."/>
            <person name="Lindquist E."/>
            <person name="Ence D."/>
            <person name="Campbell M."/>
            <person name="Kronenberg Z."/>
            <person name="Feau N."/>
            <person name="Dhillon B."/>
            <person name="Hamelin R."/>
            <person name="Burleigh J."/>
            <person name="Smith J."/>
            <person name="Yandell M."/>
            <person name="Nelson C."/>
            <person name="Grigoriev I."/>
            <person name="Davis J."/>
        </authorList>
    </citation>
    <scope>NUCLEOTIDE SEQUENCE</scope>
    <source>
        <strain evidence="2">G11</strain>
    </source>
</reference>
<evidence type="ECO:0000256" key="1">
    <source>
        <dbReference type="SAM" id="SignalP"/>
    </source>
</evidence>
<dbReference type="EMBL" id="MU167259">
    <property type="protein sequence ID" value="KAG0146565.1"/>
    <property type="molecule type" value="Genomic_DNA"/>
</dbReference>